<accession>A0ACC2TU96</accession>
<organism evidence="1 2">
    <name type="scientific">Entomophthora muscae</name>
    <dbReference type="NCBI Taxonomy" id="34485"/>
    <lineage>
        <taxon>Eukaryota</taxon>
        <taxon>Fungi</taxon>
        <taxon>Fungi incertae sedis</taxon>
        <taxon>Zoopagomycota</taxon>
        <taxon>Entomophthoromycotina</taxon>
        <taxon>Entomophthoromycetes</taxon>
        <taxon>Entomophthorales</taxon>
        <taxon>Entomophthoraceae</taxon>
        <taxon>Entomophthora</taxon>
    </lineage>
</organism>
<name>A0ACC2TU96_9FUNG</name>
<keyword evidence="2" id="KW-1185">Reference proteome</keyword>
<evidence type="ECO:0000313" key="2">
    <source>
        <dbReference type="Proteomes" id="UP001165960"/>
    </source>
</evidence>
<sequence>MQLLPIFLLEEILSFVERCQVFRLSLVCREFHLAARPAMLRTITLSEVENIKYLKSIQRRGVHVKGLQIKSFHVLEELLASNIKLCDMLPCLRAITLEGDFFPNDFDQQKWISEVEGLKRLKYYASQMENSTIFPKNTECIYADPFPYDILSSKEEYQHLKRLVIDANYLTEEFASWDLPFLVDLVNDNFTDEVFSRLDHLVSFYYMDFDHLIEFKLLTGLHTSSLLTSQAFLQKFSVDIPYASYECRKYTDKDDILSLPFEALHCLVTCISLNHIPCLDDLTHFPSLSFHFKRHRKNLCLPKTTFHTTRLFLKVDEEEFKEFFRWILKYFPSLQHLRISNEVPEDMLPLPEYAFPNLTVIYSDSTQKPSFWTELTKAAPGLTKIYGEVDQATIVQLQSKKLKFHPYQKYHDNQGYFMTREFNKYI</sequence>
<gene>
    <name evidence="1" type="ORF">DSO57_1007635</name>
</gene>
<dbReference type="EMBL" id="QTSX02002152">
    <property type="protein sequence ID" value="KAJ9078339.1"/>
    <property type="molecule type" value="Genomic_DNA"/>
</dbReference>
<comment type="caution">
    <text evidence="1">The sequence shown here is derived from an EMBL/GenBank/DDBJ whole genome shotgun (WGS) entry which is preliminary data.</text>
</comment>
<protein>
    <submittedName>
        <fullName evidence="1">Uncharacterized protein</fullName>
    </submittedName>
</protein>
<proteinExistence type="predicted"/>
<reference evidence="1" key="1">
    <citation type="submission" date="2022-04" db="EMBL/GenBank/DDBJ databases">
        <title>Genome of the entomopathogenic fungus Entomophthora muscae.</title>
        <authorList>
            <person name="Elya C."/>
            <person name="Lovett B.R."/>
            <person name="Lee E."/>
            <person name="Macias A.M."/>
            <person name="Hajek A.E."/>
            <person name="De Bivort B.L."/>
            <person name="Kasson M.T."/>
            <person name="De Fine Licht H.H."/>
            <person name="Stajich J.E."/>
        </authorList>
    </citation>
    <scope>NUCLEOTIDE SEQUENCE</scope>
    <source>
        <strain evidence="1">Berkeley</strain>
    </source>
</reference>
<dbReference type="Proteomes" id="UP001165960">
    <property type="component" value="Unassembled WGS sequence"/>
</dbReference>
<evidence type="ECO:0000313" key="1">
    <source>
        <dbReference type="EMBL" id="KAJ9078339.1"/>
    </source>
</evidence>